<dbReference type="InterPro" id="IPR000866">
    <property type="entry name" value="AhpC/TSA"/>
</dbReference>
<dbReference type="GO" id="GO:0033554">
    <property type="term" value="P:cellular response to stress"/>
    <property type="evidence" value="ECO:0007669"/>
    <property type="project" value="TreeGrafter"/>
</dbReference>
<comment type="catalytic activity">
    <reaction evidence="9">
        <text>a hydroperoxide + NADH + H(+) = an alcohol + NAD(+) + H2O</text>
        <dbReference type="Rhea" id="RHEA:62628"/>
        <dbReference type="ChEBI" id="CHEBI:15377"/>
        <dbReference type="ChEBI" id="CHEBI:15378"/>
        <dbReference type="ChEBI" id="CHEBI:30879"/>
        <dbReference type="ChEBI" id="CHEBI:35924"/>
        <dbReference type="ChEBI" id="CHEBI:57540"/>
        <dbReference type="ChEBI" id="CHEBI:57945"/>
        <dbReference type="EC" id="1.11.1.26"/>
    </reaction>
</comment>
<organism evidence="12">
    <name type="scientific">uncultured Pyrinomonadaceae bacterium</name>
    <dbReference type="NCBI Taxonomy" id="2283094"/>
    <lineage>
        <taxon>Bacteria</taxon>
        <taxon>Pseudomonadati</taxon>
        <taxon>Acidobacteriota</taxon>
        <taxon>Blastocatellia</taxon>
        <taxon>Blastocatellales</taxon>
        <taxon>Pyrinomonadaceae</taxon>
        <taxon>environmental samples</taxon>
    </lineage>
</organism>
<dbReference type="Gene3D" id="3.40.30.10">
    <property type="entry name" value="Glutaredoxin"/>
    <property type="match status" value="1"/>
</dbReference>
<dbReference type="PROSITE" id="PS51352">
    <property type="entry name" value="THIOREDOXIN_2"/>
    <property type="match status" value="1"/>
</dbReference>
<keyword evidence="5" id="KW-0049">Antioxidant</keyword>
<evidence type="ECO:0000256" key="8">
    <source>
        <dbReference type="ARBA" id="ARBA00032077"/>
    </source>
</evidence>
<name>A0A6J4NTV3_9BACT</name>
<keyword evidence="4" id="KW-0575">Peroxidase</keyword>
<dbReference type="GO" id="GO:0102039">
    <property type="term" value="F:NADH-dependent peroxiredoxin activity"/>
    <property type="evidence" value="ECO:0007669"/>
    <property type="project" value="UniProtKB-EC"/>
</dbReference>
<dbReference type="PANTHER" id="PTHR10681">
    <property type="entry name" value="THIOREDOXIN PEROXIDASE"/>
    <property type="match status" value="1"/>
</dbReference>
<protein>
    <recommendedName>
        <fullName evidence="3">Alkyl hydroperoxide reductase C</fullName>
        <ecNumber evidence="2">1.11.1.26</ecNumber>
    </recommendedName>
    <alternativeName>
        <fullName evidence="8">Peroxiredoxin</fullName>
    </alternativeName>
</protein>
<dbReference type="AlphaFoldDB" id="A0A6J4NTV3"/>
<sequence>MSTATALAKEITTAKVGQPAPNFDLPSTKNIETLTENVKLADYAGKWLILLFYPLDFTFVCPTELTAFSDRIEELNGIGAEVIGISTDSVHSHRAWIKTPRDENGVAGLQYPLASDTGGRLARAYNILVEEENIALRGLYIINPEGILQYAVVHDLNIGRSVDETLRVLQGLQTGGLCSADWTPGQENLTV</sequence>
<comment type="subunit">
    <text evidence="1">Homodimer; disulfide-linked, upon oxidation. 5 homodimers assemble to form a ring-like decamer.</text>
</comment>
<dbReference type="GO" id="GO:0045454">
    <property type="term" value="P:cell redox homeostasis"/>
    <property type="evidence" value="ECO:0007669"/>
    <property type="project" value="TreeGrafter"/>
</dbReference>
<keyword evidence="7" id="KW-0676">Redox-active center</keyword>
<dbReference type="GO" id="GO:0008379">
    <property type="term" value="F:thioredoxin peroxidase activity"/>
    <property type="evidence" value="ECO:0007669"/>
    <property type="project" value="TreeGrafter"/>
</dbReference>
<dbReference type="InterPro" id="IPR013766">
    <property type="entry name" value="Thioredoxin_domain"/>
</dbReference>
<feature type="active site" description="Cysteine sulfenic acid (-SOH) intermediate; for peroxidase activity" evidence="10">
    <location>
        <position position="61"/>
    </location>
</feature>
<evidence type="ECO:0000313" key="12">
    <source>
        <dbReference type="EMBL" id="CAA9395087.1"/>
    </source>
</evidence>
<dbReference type="GO" id="GO:0006979">
    <property type="term" value="P:response to oxidative stress"/>
    <property type="evidence" value="ECO:0007669"/>
    <property type="project" value="TreeGrafter"/>
</dbReference>
<evidence type="ECO:0000256" key="2">
    <source>
        <dbReference type="ARBA" id="ARBA00013021"/>
    </source>
</evidence>
<evidence type="ECO:0000256" key="1">
    <source>
        <dbReference type="ARBA" id="ARBA00011654"/>
    </source>
</evidence>
<feature type="domain" description="Thioredoxin" evidence="11">
    <location>
        <begin position="14"/>
        <end position="174"/>
    </location>
</feature>
<dbReference type="InterPro" id="IPR022272">
    <property type="entry name" value="Lipocalin_CS"/>
</dbReference>
<dbReference type="PANTHER" id="PTHR10681:SF121">
    <property type="entry name" value="ALKYL HYDROPEROXIDE REDUCTASE C"/>
    <property type="match status" value="1"/>
</dbReference>
<evidence type="ECO:0000256" key="9">
    <source>
        <dbReference type="ARBA" id="ARBA00047572"/>
    </source>
</evidence>
<dbReference type="InterPro" id="IPR050217">
    <property type="entry name" value="Peroxiredoxin"/>
</dbReference>
<dbReference type="InterPro" id="IPR024706">
    <property type="entry name" value="Peroxiredoxin_AhpC-typ"/>
</dbReference>
<evidence type="ECO:0000256" key="3">
    <source>
        <dbReference type="ARBA" id="ARBA00017462"/>
    </source>
</evidence>
<evidence type="ECO:0000256" key="10">
    <source>
        <dbReference type="PIRSR" id="PIRSR000239-1"/>
    </source>
</evidence>
<reference evidence="12" key="1">
    <citation type="submission" date="2020-02" db="EMBL/GenBank/DDBJ databases">
        <authorList>
            <person name="Meier V. D."/>
        </authorList>
    </citation>
    <scope>NUCLEOTIDE SEQUENCE</scope>
    <source>
        <strain evidence="12">AVDCRST_MAG74</strain>
    </source>
</reference>
<gene>
    <name evidence="12" type="ORF">AVDCRST_MAG74-1221</name>
</gene>
<dbReference type="InterPro" id="IPR036249">
    <property type="entry name" value="Thioredoxin-like_sf"/>
</dbReference>
<dbReference type="PROSITE" id="PS00213">
    <property type="entry name" value="LIPOCALIN"/>
    <property type="match status" value="1"/>
</dbReference>
<evidence type="ECO:0000256" key="4">
    <source>
        <dbReference type="ARBA" id="ARBA00022559"/>
    </source>
</evidence>
<dbReference type="EC" id="1.11.1.26" evidence="2"/>
<accession>A0A6J4NTV3</accession>
<evidence type="ECO:0000256" key="7">
    <source>
        <dbReference type="ARBA" id="ARBA00023284"/>
    </source>
</evidence>
<dbReference type="EMBL" id="CADCUR010000103">
    <property type="protein sequence ID" value="CAA9395087.1"/>
    <property type="molecule type" value="Genomic_DNA"/>
</dbReference>
<evidence type="ECO:0000256" key="5">
    <source>
        <dbReference type="ARBA" id="ARBA00022862"/>
    </source>
</evidence>
<dbReference type="GO" id="GO:0005829">
    <property type="term" value="C:cytosol"/>
    <property type="evidence" value="ECO:0007669"/>
    <property type="project" value="TreeGrafter"/>
</dbReference>
<dbReference type="Pfam" id="PF00578">
    <property type="entry name" value="AhpC-TSA"/>
    <property type="match status" value="1"/>
</dbReference>
<keyword evidence="6" id="KW-0560">Oxidoreductase</keyword>
<dbReference type="PIRSF" id="PIRSF000239">
    <property type="entry name" value="AHPC"/>
    <property type="match status" value="1"/>
</dbReference>
<dbReference type="GO" id="GO:0042744">
    <property type="term" value="P:hydrogen peroxide catabolic process"/>
    <property type="evidence" value="ECO:0007669"/>
    <property type="project" value="TreeGrafter"/>
</dbReference>
<proteinExistence type="predicted"/>
<dbReference type="CDD" id="cd03015">
    <property type="entry name" value="PRX_Typ2cys"/>
    <property type="match status" value="1"/>
</dbReference>
<evidence type="ECO:0000256" key="6">
    <source>
        <dbReference type="ARBA" id="ARBA00023002"/>
    </source>
</evidence>
<dbReference type="SUPFAM" id="SSF52833">
    <property type="entry name" value="Thioredoxin-like"/>
    <property type="match status" value="1"/>
</dbReference>
<evidence type="ECO:0000259" key="11">
    <source>
        <dbReference type="PROSITE" id="PS51352"/>
    </source>
</evidence>